<dbReference type="InterPro" id="IPR003325">
    <property type="entry name" value="TerD"/>
</dbReference>
<dbReference type="PANTHER" id="PTHR32097:SF17">
    <property type="entry name" value="CAMP-BINDING PROTEIN 1-RELATED"/>
    <property type="match status" value="1"/>
</dbReference>
<dbReference type="Pfam" id="PF02342">
    <property type="entry name" value="TerD"/>
    <property type="match status" value="1"/>
</dbReference>
<dbReference type="InterPro" id="IPR013083">
    <property type="entry name" value="Znf_RING/FYVE/PHD"/>
</dbReference>
<dbReference type="InterPro" id="IPR029071">
    <property type="entry name" value="Ubiquitin-like_domsf"/>
</dbReference>
<organism evidence="4 5">
    <name type="scientific">Dentiscutata erythropus</name>
    <dbReference type="NCBI Taxonomy" id="1348616"/>
    <lineage>
        <taxon>Eukaryota</taxon>
        <taxon>Fungi</taxon>
        <taxon>Fungi incertae sedis</taxon>
        <taxon>Mucoromycota</taxon>
        <taxon>Glomeromycotina</taxon>
        <taxon>Glomeromycetes</taxon>
        <taxon>Diversisporales</taxon>
        <taxon>Gigasporaceae</taxon>
        <taxon>Dentiscutata</taxon>
    </lineage>
</organism>
<protein>
    <submittedName>
        <fullName evidence="4">26263_t:CDS:1</fullName>
    </submittedName>
</protein>
<proteinExistence type="predicted"/>
<feature type="domain" description="RING-type" evidence="3">
    <location>
        <begin position="3"/>
        <end position="50"/>
    </location>
</feature>
<dbReference type="SUPFAM" id="SSF54236">
    <property type="entry name" value="Ubiquitin-like"/>
    <property type="match status" value="1"/>
</dbReference>
<name>A0A9N8VAM5_9GLOM</name>
<keyword evidence="1" id="KW-0862">Zinc</keyword>
<evidence type="ECO:0000256" key="1">
    <source>
        <dbReference type="PROSITE-ProRule" id="PRU00175"/>
    </source>
</evidence>
<dbReference type="InterPro" id="IPR000626">
    <property type="entry name" value="Ubiquitin-like_dom"/>
</dbReference>
<dbReference type="Gene3D" id="2.60.60.30">
    <property type="entry name" value="sav2460 like domains"/>
    <property type="match status" value="1"/>
</dbReference>
<dbReference type="PROSITE" id="PS50053">
    <property type="entry name" value="UBIQUITIN_2"/>
    <property type="match status" value="1"/>
</dbReference>
<comment type="caution">
    <text evidence="4">The sequence shown here is derived from an EMBL/GenBank/DDBJ whole genome shotgun (WGS) entry which is preliminary data.</text>
</comment>
<dbReference type="PROSITE" id="PS50089">
    <property type="entry name" value="ZF_RING_2"/>
    <property type="match status" value="1"/>
</dbReference>
<keyword evidence="1" id="KW-0863">Zinc-finger</keyword>
<dbReference type="Pfam" id="PF00240">
    <property type="entry name" value="ubiquitin"/>
    <property type="match status" value="1"/>
</dbReference>
<dbReference type="GO" id="GO:0008270">
    <property type="term" value="F:zinc ion binding"/>
    <property type="evidence" value="ECO:0007669"/>
    <property type="project" value="UniProtKB-KW"/>
</dbReference>
<dbReference type="PANTHER" id="PTHR32097">
    <property type="entry name" value="CAMP-BINDING PROTEIN 1-RELATED"/>
    <property type="match status" value="1"/>
</dbReference>
<gene>
    <name evidence="4" type="ORF">DERYTH_LOCUS95</name>
</gene>
<accession>A0A9N8VAM5</accession>
<dbReference type="AlphaFoldDB" id="A0A9N8VAM5"/>
<dbReference type="SUPFAM" id="SSF57850">
    <property type="entry name" value="RING/U-box"/>
    <property type="match status" value="1"/>
</dbReference>
<dbReference type="InterPro" id="IPR051324">
    <property type="entry name" value="Stress/Tellurium_Resist"/>
</dbReference>
<dbReference type="OrthoDB" id="408003at2759"/>
<reference evidence="4" key="1">
    <citation type="submission" date="2021-06" db="EMBL/GenBank/DDBJ databases">
        <authorList>
            <person name="Kallberg Y."/>
            <person name="Tangrot J."/>
            <person name="Rosling A."/>
        </authorList>
    </citation>
    <scope>NUCLEOTIDE SEQUENCE</scope>
    <source>
        <strain evidence="4">MA453B</strain>
    </source>
</reference>
<dbReference type="Proteomes" id="UP000789405">
    <property type="component" value="Unassembled WGS sequence"/>
</dbReference>
<keyword evidence="5" id="KW-1185">Reference proteome</keyword>
<sequence length="354" mass="40744">MKCEKCQLFKLTREFPDGTISSTCKHITSWCLECLVGYLKEVQHQCPTCKTELSEQEVVKFNLFWEKANFKIDLESFLQTHAEHSGPTDENFNNLYVVLLNGEIITLSISNIKTIKVKDLKGALKDKIRVDITQQMLIYNGIELNNYRDDGTDNTLENYGINPNSYIQLVVVLYSIPKDQALTNLIFDLHWKFPSSGHDFLDGTCMIFEGDKLWKTYDYLHSKYPRIRYIEHSGDLMDTDNAGAHHEIKANLNELPKSVGQLYFILSSWRSPNIGLFKKPEFKLYDPAKPNVNLCDYTVQRAADSQAVILCLINRSRNDMWKVIPVEETTNGNAKDYSPIEEKIKSFGLFNTIL</sequence>
<dbReference type="EMBL" id="CAJVPY010000018">
    <property type="protein sequence ID" value="CAG8444419.1"/>
    <property type="molecule type" value="Genomic_DNA"/>
</dbReference>
<keyword evidence="1" id="KW-0479">Metal-binding</keyword>
<dbReference type="Gene3D" id="3.10.20.90">
    <property type="entry name" value="Phosphatidylinositol 3-kinase Catalytic Subunit, Chain A, domain 1"/>
    <property type="match status" value="1"/>
</dbReference>
<evidence type="ECO:0000259" key="2">
    <source>
        <dbReference type="PROSITE" id="PS50053"/>
    </source>
</evidence>
<dbReference type="CDD" id="cd17039">
    <property type="entry name" value="Ubl_ubiquitin_like"/>
    <property type="match status" value="1"/>
</dbReference>
<evidence type="ECO:0000259" key="3">
    <source>
        <dbReference type="PROSITE" id="PS50089"/>
    </source>
</evidence>
<evidence type="ECO:0000313" key="4">
    <source>
        <dbReference type="EMBL" id="CAG8444419.1"/>
    </source>
</evidence>
<feature type="domain" description="Ubiquitin-like" evidence="2">
    <location>
        <begin position="93"/>
        <end position="171"/>
    </location>
</feature>
<dbReference type="Gene3D" id="3.30.40.10">
    <property type="entry name" value="Zinc/RING finger domain, C3HC4 (zinc finger)"/>
    <property type="match status" value="1"/>
</dbReference>
<dbReference type="InterPro" id="IPR001841">
    <property type="entry name" value="Znf_RING"/>
</dbReference>
<evidence type="ECO:0000313" key="5">
    <source>
        <dbReference type="Proteomes" id="UP000789405"/>
    </source>
</evidence>